<dbReference type="RefSeq" id="WP_264283183.1">
    <property type="nucleotide sequence ID" value="NZ_CP107006.1"/>
</dbReference>
<reference evidence="3" key="1">
    <citation type="submission" date="2022-10" db="EMBL/GenBank/DDBJ databases">
        <title>Chitinophaga sp. nov., isolated from soil.</title>
        <authorList>
            <person name="Jeon C.O."/>
        </authorList>
    </citation>
    <scope>NUCLEOTIDE SEQUENCE</scope>
    <source>
        <strain evidence="3">R8</strain>
    </source>
</reference>
<dbReference type="SUPFAM" id="SSF52833">
    <property type="entry name" value="Thioredoxin-like"/>
    <property type="match status" value="1"/>
</dbReference>
<protein>
    <submittedName>
        <fullName evidence="3">Redoxin domain-containing protein</fullName>
    </submittedName>
</protein>
<evidence type="ECO:0000313" key="3">
    <source>
        <dbReference type="EMBL" id="UYQ95450.1"/>
    </source>
</evidence>
<dbReference type="PANTHER" id="PTHR43640:SF1">
    <property type="entry name" value="THIOREDOXIN-DEPENDENT PEROXIREDOXIN"/>
    <property type="match status" value="1"/>
</dbReference>
<dbReference type="Gene3D" id="3.40.30.10">
    <property type="entry name" value="Glutaredoxin"/>
    <property type="match status" value="1"/>
</dbReference>
<dbReference type="InterPro" id="IPR047262">
    <property type="entry name" value="PRX-like1"/>
</dbReference>
<feature type="domain" description="Alkyl hydroperoxide reductase subunit C/ Thiol specific antioxidant" evidence="2">
    <location>
        <begin position="29"/>
        <end position="139"/>
    </location>
</feature>
<gene>
    <name evidence="3" type="ORF">MKQ68_10100</name>
</gene>
<name>A0ABY6J6Z3_9BACT</name>
<keyword evidence="1" id="KW-0732">Signal</keyword>
<dbReference type="InterPro" id="IPR000866">
    <property type="entry name" value="AhpC/TSA"/>
</dbReference>
<dbReference type="InterPro" id="IPR036249">
    <property type="entry name" value="Thioredoxin-like_sf"/>
</dbReference>
<keyword evidence="4" id="KW-1185">Reference proteome</keyword>
<sequence length="189" mass="21145">MRLIILIAGCLFFLSASAQQPKSKSNESIRLKTLEGKPLTLPGFAKKLTAIVFLSPDCPLSRNYSIVLKEIQQSWKNDLQVVGVFPGNSNNEEEIKAFRDKYKIDFDLVQDKKLTLVNFSGASITPEVFLYDDQGVLRYKGAIDDWAISLGKKKIKAEHHYLRDAIDHFLQHKAISPAATSAVGCFISQ</sequence>
<feature type="signal peptide" evidence="1">
    <location>
        <begin position="1"/>
        <end position="18"/>
    </location>
</feature>
<accession>A0ABY6J6Z3</accession>
<dbReference type="Proteomes" id="UP001162741">
    <property type="component" value="Chromosome"/>
</dbReference>
<organism evidence="3 4">
    <name type="scientific">Chitinophaga horti</name>
    <dbReference type="NCBI Taxonomy" id="2920382"/>
    <lineage>
        <taxon>Bacteria</taxon>
        <taxon>Pseudomonadati</taxon>
        <taxon>Bacteroidota</taxon>
        <taxon>Chitinophagia</taxon>
        <taxon>Chitinophagales</taxon>
        <taxon>Chitinophagaceae</taxon>
        <taxon>Chitinophaga</taxon>
    </lineage>
</organism>
<evidence type="ECO:0000313" key="4">
    <source>
        <dbReference type="Proteomes" id="UP001162741"/>
    </source>
</evidence>
<feature type="chain" id="PRO_5047155056" evidence="1">
    <location>
        <begin position="19"/>
        <end position="189"/>
    </location>
</feature>
<proteinExistence type="predicted"/>
<dbReference type="Pfam" id="PF00578">
    <property type="entry name" value="AhpC-TSA"/>
    <property type="match status" value="1"/>
</dbReference>
<dbReference type="EMBL" id="CP107006">
    <property type="protein sequence ID" value="UYQ95450.1"/>
    <property type="molecule type" value="Genomic_DNA"/>
</dbReference>
<evidence type="ECO:0000259" key="2">
    <source>
        <dbReference type="Pfam" id="PF00578"/>
    </source>
</evidence>
<dbReference type="PANTHER" id="PTHR43640">
    <property type="entry name" value="OS07G0260300 PROTEIN"/>
    <property type="match status" value="1"/>
</dbReference>
<evidence type="ECO:0000256" key="1">
    <source>
        <dbReference type="SAM" id="SignalP"/>
    </source>
</evidence>